<dbReference type="Proteomes" id="UP000443014">
    <property type="component" value="Unassembled WGS sequence"/>
</dbReference>
<name>A0ABD6I3M5_SERMA</name>
<evidence type="ECO:0000256" key="1">
    <source>
        <dbReference type="SAM" id="MobiDB-lite"/>
    </source>
</evidence>
<dbReference type="EMBL" id="WNKC01000003">
    <property type="protein sequence ID" value="MVF05016.1"/>
    <property type="molecule type" value="Genomic_DNA"/>
</dbReference>
<proteinExistence type="predicted"/>
<reference evidence="2 3" key="1">
    <citation type="submission" date="2019-11" db="EMBL/GenBank/DDBJ databases">
        <title>Whole genome sequence of a plant growth promoting strain Serratia marcescens BTL07 isolated from the rhizoplane of Chili (Capsicum annuum).</title>
        <authorList>
            <person name="Dutta S."/>
            <person name="Khatun A."/>
            <person name="Gupta D.R."/>
            <person name="Surovy M.Z."/>
            <person name="Rahman M.M."/>
            <person name="Mahmud N.U."/>
            <person name="Emes R."/>
            <person name="Warry A."/>
            <person name="West H."/>
            <person name="Clarke M.L."/>
            <person name="Islam M.T."/>
        </authorList>
    </citation>
    <scope>NUCLEOTIDE SEQUENCE [LARGE SCALE GENOMIC DNA]</scope>
    <source>
        <strain evidence="2 3">BTL07</strain>
    </source>
</reference>
<feature type="compositionally biased region" description="Low complexity" evidence="1">
    <location>
        <begin position="117"/>
        <end position="131"/>
    </location>
</feature>
<gene>
    <name evidence="2" type="ORF">GMA22_17360</name>
</gene>
<protein>
    <submittedName>
        <fullName evidence="2">Uncharacterized protein</fullName>
    </submittedName>
</protein>
<accession>A0ABD6I3M5</accession>
<evidence type="ECO:0000313" key="3">
    <source>
        <dbReference type="Proteomes" id="UP000443014"/>
    </source>
</evidence>
<dbReference type="AlphaFoldDB" id="A0ABD6I3M5"/>
<dbReference type="RefSeq" id="WP_126180964.1">
    <property type="nucleotide sequence ID" value="NZ_CP027796.1"/>
</dbReference>
<evidence type="ECO:0000313" key="2">
    <source>
        <dbReference type="EMBL" id="MVF05016.1"/>
    </source>
</evidence>
<feature type="region of interest" description="Disordered" evidence="1">
    <location>
        <begin position="117"/>
        <end position="139"/>
    </location>
</feature>
<organism evidence="2 3">
    <name type="scientific">Serratia marcescens</name>
    <dbReference type="NCBI Taxonomy" id="615"/>
    <lineage>
        <taxon>Bacteria</taxon>
        <taxon>Pseudomonadati</taxon>
        <taxon>Pseudomonadota</taxon>
        <taxon>Gammaproteobacteria</taxon>
        <taxon>Enterobacterales</taxon>
        <taxon>Yersiniaceae</taxon>
        <taxon>Serratia</taxon>
    </lineage>
</organism>
<comment type="caution">
    <text evidence="2">The sequence shown here is derived from an EMBL/GenBank/DDBJ whole genome shotgun (WGS) entry which is preliminary data.</text>
</comment>
<sequence>MLILVVVIVDLLRELMVGVNFIYNVLFKGWNNMSTIRALDFDEMKLIGGCGDGNNGGDRDRPGRGAPNSCANQVGMGIIIGAFTGFSGGPPGMIGMAVAGGLMGAVSCADNSPAGNNKNNGGALGGNKNANSVNGQCRW</sequence>